<organism evidence="1">
    <name type="scientific">Hordeum vulgare subsp. vulgare</name>
    <name type="common">Domesticated barley</name>
    <dbReference type="NCBI Taxonomy" id="112509"/>
    <lineage>
        <taxon>Eukaryota</taxon>
        <taxon>Viridiplantae</taxon>
        <taxon>Streptophyta</taxon>
        <taxon>Embryophyta</taxon>
        <taxon>Tracheophyta</taxon>
        <taxon>Spermatophyta</taxon>
        <taxon>Magnoliopsida</taxon>
        <taxon>Liliopsida</taxon>
        <taxon>Poales</taxon>
        <taxon>Poaceae</taxon>
        <taxon>BOP clade</taxon>
        <taxon>Pooideae</taxon>
        <taxon>Triticodae</taxon>
        <taxon>Triticeae</taxon>
        <taxon>Hordeinae</taxon>
        <taxon>Hordeum</taxon>
    </lineage>
</organism>
<proteinExistence type="evidence at transcript level"/>
<accession>F2CT98</accession>
<dbReference type="AlphaFoldDB" id="F2CT98"/>
<protein>
    <submittedName>
        <fullName evidence="1">Predicted protein</fullName>
    </submittedName>
</protein>
<reference evidence="1" key="1">
    <citation type="journal article" date="2011" name="Plant Physiol.">
        <title>Comprehensive sequence analysis of 24,783 barley full-length cDNAs derived from 12 clone libraries.</title>
        <authorList>
            <person name="Matsumoto T."/>
            <person name="Tanaka T."/>
            <person name="Sakai H."/>
            <person name="Amano N."/>
            <person name="Kanamori H."/>
            <person name="Kurita K."/>
            <person name="Kikuta A."/>
            <person name="Kamiya K."/>
            <person name="Yamamoto M."/>
            <person name="Ikawa H."/>
            <person name="Fujii N."/>
            <person name="Hori K."/>
            <person name="Itoh T."/>
            <person name="Sato K."/>
        </authorList>
    </citation>
    <scope>NUCLEOTIDE SEQUENCE</scope>
</reference>
<name>F2CT98_HORVV</name>
<dbReference type="EMBL" id="AK354850">
    <property type="protein sequence ID" value="BAJ86069.1"/>
    <property type="molecule type" value="mRNA"/>
</dbReference>
<sequence length="67" mass="7611">MLRRPAALSSSRMSLRISENVIFFFPSWALICNGRARSAAGTNKTVRRSLFFRSILHSSQFVHQAQV</sequence>
<evidence type="ECO:0000313" key="1">
    <source>
        <dbReference type="EMBL" id="BAJ86069.1"/>
    </source>
</evidence>